<dbReference type="EMBL" id="CP053941">
    <property type="protein sequence ID" value="QKG91646.1"/>
    <property type="molecule type" value="Genomic_DNA"/>
</dbReference>
<proteinExistence type="predicted"/>
<evidence type="ECO:0000313" key="1">
    <source>
        <dbReference type="EMBL" id="QKG91646.1"/>
    </source>
</evidence>
<name>A0A7D3YKK1_9EURY</name>
<dbReference type="AlphaFoldDB" id="A0A7D3YKK1"/>
<gene>
    <name evidence="1" type="ORF">HPS36_01835</name>
</gene>
<keyword evidence="2" id="KW-1185">Reference proteome</keyword>
<sequence length="150" mass="17100">MSGSDDRWLHYGAVATPIDRPDRTFGYVDEAENPKFGTFPSDFLNRVDVPADEERSRVPLGELDPDLYRRFGNGFQRVDVGALAGDLVAASLFPPHEARIVVLYGWFDMDREATAEALETEPDRVRRLVETVRDRRERADRTATVRFTPE</sequence>
<accession>A0A7D3YKK1</accession>
<organism evidence="1 2">
    <name type="scientific">Halorubrum salinarum</name>
    <dbReference type="NCBI Taxonomy" id="2739057"/>
    <lineage>
        <taxon>Archaea</taxon>
        <taxon>Methanobacteriati</taxon>
        <taxon>Methanobacteriota</taxon>
        <taxon>Stenosarchaea group</taxon>
        <taxon>Halobacteria</taxon>
        <taxon>Halobacteriales</taxon>
        <taxon>Haloferacaceae</taxon>
        <taxon>Halorubrum</taxon>
    </lineage>
</organism>
<dbReference type="RefSeq" id="WP_173228289.1">
    <property type="nucleotide sequence ID" value="NZ_CP053941.1"/>
</dbReference>
<evidence type="ECO:0000313" key="2">
    <source>
        <dbReference type="Proteomes" id="UP000505020"/>
    </source>
</evidence>
<reference evidence="1 2" key="1">
    <citation type="submission" date="2020-05" db="EMBL/GenBank/DDBJ databases">
        <title>Halorubrum RHB-C sp.nov., an extremely halophilic archaeon isolated from solar salt farm.</title>
        <authorList>
            <person name="Ho H."/>
            <person name="Danganan R.E."/>
            <person name="Dedeles G.R."/>
            <person name="Kim S.-G."/>
        </authorList>
    </citation>
    <scope>NUCLEOTIDE SEQUENCE [LARGE SCALE GENOMIC DNA]</scope>
    <source>
        <strain evidence="1 2">RHB-C</strain>
    </source>
</reference>
<dbReference type="GeneID" id="55593703"/>
<dbReference type="Proteomes" id="UP000505020">
    <property type="component" value="Chromosome"/>
</dbReference>
<protein>
    <submittedName>
        <fullName evidence="1">Uncharacterized protein</fullName>
    </submittedName>
</protein>
<dbReference type="KEGG" id="hsai:HPS36_01835"/>